<proteinExistence type="predicted"/>
<accession>A0A0F9PV24</accession>
<feature type="region of interest" description="Disordered" evidence="1">
    <location>
        <begin position="188"/>
        <end position="207"/>
    </location>
</feature>
<evidence type="ECO:0000313" key="3">
    <source>
        <dbReference type="EMBL" id="KKM97037.1"/>
    </source>
</evidence>
<dbReference type="InterPro" id="IPR013229">
    <property type="entry name" value="PEGA"/>
</dbReference>
<feature type="domain" description="PEGA" evidence="2">
    <location>
        <begin position="464"/>
        <end position="530"/>
    </location>
</feature>
<comment type="caution">
    <text evidence="3">The sequence shown here is derived from an EMBL/GenBank/DDBJ whole genome shotgun (WGS) entry which is preliminary data.</text>
</comment>
<organism evidence="3">
    <name type="scientific">marine sediment metagenome</name>
    <dbReference type="NCBI Taxonomy" id="412755"/>
    <lineage>
        <taxon>unclassified sequences</taxon>
        <taxon>metagenomes</taxon>
        <taxon>ecological metagenomes</taxon>
    </lineage>
</organism>
<protein>
    <recommendedName>
        <fullName evidence="2">PEGA domain-containing protein</fullName>
    </recommendedName>
</protein>
<dbReference type="EMBL" id="LAZR01005799">
    <property type="protein sequence ID" value="KKM97037.1"/>
    <property type="molecule type" value="Genomic_DNA"/>
</dbReference>
<dbReference type="AlphaFoldDB" id="A0A0F9PV24"/>
<dbReference type="PANTHER" id="PTHR36194">
    <property type="entry name" value="S-LAYER-LIKE PROTEIN"/>
    <property type="match status" value="1"/>
</dbReference>
<reference evidence="3" key="1">
    <citation type="journal article" date="2015" name="Nature">
        <title>Complex archaea that bridge the gap between prokaryotes and eukaryotes.</title>
        <authorList>
            <person name="Spang A."/>
            <person name="Saw J.H."/>
            <person name="Jorgensen S.L."/>
            <person name="Zaremba-Niedzwiedzka K."/>
            <person name="Martijn J."/>
            <person name="Lind A.E."/>
            <person name="van Eijk R."/>
            <person name="Schleper C."/>
            <person name="Guy L."/>
            <person name="Ettema T.J."/>
        </authorList>
    </citation>
    <scope>NUCLEOTIDE SEQUENCE</scope>
</reference>
<gene>
    <name evidence="3" type="ORF">LCGC14_1172110</name>
</gene>
<name>A0A0F9PV24_9ZZZZ</name>
<evidence type="ECO:0000259" key="2">
    <source>
        <dbReference type="Pfam" id="PF08308"/>
    </source>
</evidence>
<sequence length="798" mass="87771">MVSNAGLLLKHGYDFSVIDKLPASTVVHPPGGISGTYYLTGLPGRDATGVLASLEPAIQAGLKGHYKAQAGIFEVLLPSHVMTQLTENELLLSPDELEAWIRGDRTGTPPAALEEEKAYFRVDSEPAGGRVWIDDIDTGHNTWTPKIEVLPGMHKVEVRGLEGYVDTQIQQLAVAGETKDIVVTMAPTLPTEPPPPPPPTPPPDEPPFTGLGQLFEFVLGQQPEWYKTIDDFIRFATEQFGTDFTKFMSPEEKAKFKELGLSSKILFFGGPMSIKQAATTTVGKEILNLTAEDILAQGLVDKKGLAATMKAVPKDVLARLFGQLSKETLGRDAVQTIQRVVLDEKGSTILLKAVKWGGAALVGLFGLAHTLNFLGFLGEEAIQTQGIGVFVQVSNKLWKEAAASLPEYRRSVDAIVASVDALMTIPVLNVFLAQWWPGYKKAAYDQIDAYDKTIKAGLEVEETGSIAVTTNPPKASIWIDGVLNTFPSNTVIDKLVPGTYQIRLELEGHVTHEEEVRVQTEEQKEVQWDFEIIPDEITPRGGRVDWRSEDAKTGATVGVAWRIDERLEEEFATSGTLDLIPGIYEMTWNSIGYEEEADTITIDLQTTTKLIVKMRKIPEDENGFVGVTCETQGFHTEMPLDGREYEQVPVKGLVCWALKTQTKGRIEISSNPTAQIFLLGEKLANTTPYASDFEQGFYTFVLKAEGHKDETLGVWIKARETVIQAINLTPEEEEEPTSRLARVSVNSSPTGAKILVNGVWTKQFTPDSVLLEAGDYEISLTKSGFKTWRTPLRLVEEG</sequence>
<dbReference type="PANTHER" id="PTHR36194:SF1">
    <property type="entry name" value="S-LAYER-LIKE PROTEIN"/>
    <property type="match status" value="1"/>
</dbReference>
<feature type="compositionally biased region" description="Pro residues" evidence="1">
    <location>
        <begin position="190"/>
        <end position="206"/>
    </location>
</feature>
<evidence type="ECO:0000256" key="1">
    <source>
        <dbReference type="SAM" id="MobiDB-lite"/>
    </source>
</evidence>
<dbReference type="Pfam" id="PF08308">
    <property type="entry name" value="PEGA"/>
    <property type="match status" value="2"/>
</dbReference>
<feature type="domain" description="PEGA" evidence="2">
    <location>
        <begin position="742"/>
        <end position="791"/>
    </location>
</feature>